<keyword evidence="2" id="KW-1185">Reference proteome</keyword>
<dbReference type="GO" id="GO:0003824">
    <property type="term" value="F:catalytic activity"/>
    <property type="evidence" value="ECO:0007669"/>
    <property type="project" value="UniProtKB-ARBA"/>
</dbReference>
<sequence>AVSYGQNGLAFGFTGGGNYGKGYGNGDGLTHRHSRIGDADGRTVIQSSGGTTLKGAQVYGRGVALSTRNLNIESIQDSAVYR</sequence>
<evidence type="ECO:0000313" key="2">
    <source>
        <dbReference type="Proteomes" id="UP000272412"/>
    </source>
</evidence>
<evidence type="ECO:0000313" key="1">
    <source>
        <dbReference type="EMBL" id="RPD82963.1"/>
    </source>
</evidence>
<feature type="non-terminal residue" evidence="1">
    <location>
        <position position="82"/>
    </location>
</feature>
<protein>
    <submittedName>
        <fullName evidence="1">Uncharacterized protein</fullName>
    </submittedName>
</protein>
<comment type="caution">
    <text evidence="1">The sequence shown here is derived from an EMBL/GenBank/DDBJ whole genome shotgun (WGS) entry which is preliminary data.</text>
</comment>
<dbReference type="RefSeq" id="WP_148083964.1">
    <property type="nucleotide sequence ID" value="NZ_RPFL01000122.1"/>
</dbReference>
<dbReference type="InterPro" id="IPR025157">
    <property type="entry name" value="Hemagglutinin_rpt"/>
</dbReference>
<reference evidence="1 2" key="1">
    <citation type="submission" date="2018-11" db="EMBL/GenBank/DDBJ databases">
        <title>Neisseria weixii sp. nov. isolated from the rectal contents of plateau pika (Ochotona cruzoniae).</title>
        <authorList>
            <person name="Zhang G."/>
        </authorList>
    </citation>
    <scope>NUCLEOTIDE SEQUENCE [LARGE SCALE GENOMIC DNA]</scope>
    <source>
        <strain evidence="1 2">10009</strain>
    </source>
</reference>
<accession>A0A3N4N6U1</accession>
<dbReference type="EMBL" id="RPFL01000122">
    <property type="protein sequence ID" value="RPD82963.1"/>
    <property type="molecule type" value="Genomic_DNA"/>
</dbReference>
<dbReference type="Proteomes" id="UP000272412">
    <property type="component" value="Unassembled WGS sequence"/>
</dbReference>
<organism evidence="1 2">
    <name type="scientific">Neisseria weixii</name>
    <dbReference type="NCBI Taxonomy" id="1853276"/>
    <lineage>
        <taxon>Bacteria</taxon>
        <taxon>Pseudomonadati</taxon>
        <taxon>Pseudomonadota</taxon>
        <taxon>Betaproteobacteria</taxon>
        <taxon>Neisseriales</taxon>
        <taxon>Neisseriaceae</taxon>
        <taxon>Neisseria</taxon>
    </lineage>
</organism>
<feature type="non-terminal residue" evidence="1">
    <location>
        <position position="1"/>
    </location>
</feature>
<dbReference type="Pfam" id="PF13332">
    <property type="entry name" value="Fil_haemagg_2"/>
    <property type="match status" value="1"/>
</dbReference>
<name>A0A3N4N6U1_9NEIS</name>
<dbReference type="AlphaFoldDB" id="A0A3N4N6U1"/>
<proteinExistence type="predicted"/>
<gene>
    <name evidence="1" type="ORF">EGK74_14020</name>
</gene>